<evidence type="ECO:0000256" key="1">
    <source>
        <dbReference type="ARBA" id="ARBA00006018"/>
    </source>
</evidence>
<protein>
    <submittedName>
        <fullName evidence="2">Hydrogenase assembly protein HupF</fullName>
    </submittedName>
</protein>
<organism evidence="2 3">
    <name type="scientific">Thauera humireducens</name>
    <dbReference type="NCBI Taxonomy" id="1134435"/>
    <lineage>
        <taxon>Bacteria</taxon>
        <taxon>Pseudomonadati</taxon>
        <taxon>Pseudomonadota</taxon>
        <taxon>Betaproteobacteria</taxon>
        <taxon>Rhodocyclales</taxon>
        <taxon>Zoogloeaceae</taxon>
        <taxon>Thauera</taxon>
    </lineage>
</organism>
<dbReference type="NCBIfam" id="TIGR00074">
    <property type="entry name" value="hypC_hupF"/>
    <property type="match status" value="1"/>
</dbReference>
<dbReference type="EMBL" id="CP014646">
    <property type="protein sequence ID" value="AMO37879.1"/>
    <property type="molecule type" value="Genomic_DNA"/>
</dbReference>
<gene>
    <name evidence="2" type="ORF">AC731_013605</name>
</gene>
<proteinExistence type="inferred from homology"/>
<reference evidence="3" key="1">
    <citation type="submission" date="2016-03" db="EMBL/GenBank/DDBJ databases">
        <authorList>
            <person name="Ma C."/>
            <person name="Zhou S."/>
            <person name="Yang G."/>
        </authorList>
    </citation>
    <scope>NUCLEOTIDE SEQUENCE [LARGE SCALE GENOMIC DNA]</scope>
    <source>
        <strain evidence="3">SgZ-1</strain>
    </source>
</reference>
<dbReference type="PANTHER" id="PTHR35177">
    <property type="entry name" value="HYDROGENASE MATURATION FACTOR HYBG"/>
    <property type="match status" value="1"/>
</dbReference>
<dbReference type="Gene3D" id="2.30.30.140">
    <property type="match status" value="1"/>
</dbReference>
<dbReference type="PANTHER" id="PTHR35177:SF2">
    <property type="entry name" value="HYDROGENASE MATURATION FACTOR HYBG"/>
    <property type="match status" value="1"/>
</dbReference>
<keyword evidence="3" id="KW-1185">Reference proteome</keyword>
<dbReference type="InterPro" id="IPR019812">
    <property type="entry name" value="Hydgase_assmbl_chp_CS"/>
</dbReference>
<dbReference type="PRINTS" id="PR00445">
    <property type="entry name" value="HUPFHYPC"/>
</dbReference>
<dbReference type="Pfam" id="PF01455">
    <property type="entry name" value="HupF_HypC"/>
    <property type="match status" value="1"/>
</dbReference>
<dbReference type="AlphaFoldDB" id="A0A127K7G7"/>
<comment type="similarity">
    <text evidence="1">Belongs to the HupF/HypC family.</text>
</comment>
<dbReference type="FunFam" id="2.30.30.140:FF:000022">
    <property type="entry name" value="Hydrogenase assembly chaperone HybG"/>
    <property type="match status" value="1"/>
</dbReference>
<accession>A0A127K7G7</accession>
<dbReference type="SUPFAM" id="SSF159127">
    <property type="entry name" value="HupF/HypC-like"/>
    <property type="match status" value="1"/>
</dbReference>
<dbReference type="STRING" id="1134435.AC731_013605"/>
<dbReference type="KEGG" id="thu:AC731_013605"/>
<evidence type="ECO:0000313" key="3">
    <source>
        <dbReference type="Proteomes" id="UP000036902"/>
    </source>
</evidence>
<dbReference type="InterPro" id="IPR001109">
    <property type="entry name" value="Hydrogenase_HupF/HypC"/>
</dbReference>
<dbReference type="PROSITE" id="PS01097">
    <property type="entry name" value="HUPF_HYPC"/>
    <property type="match status" value="1"/>
</dbReference>
<name>A0A127K7G7_9RHOO</name>
<dbReference type="GO" id="GO:0051604">
    <property type="term" value="P:protein maturation"/>
    <property type="evidence" value="ECO:0007669"/>
    <property type="project" value="TreeGrafter"/>
</dbReference>
<sequence length="86" mass="9024">MCLALPTRIVELLDGDQCRVELGGVRKEISLALIDGAAVGDYVIVHVGYALTKLDPEEAAQTLALFAEAGLDPATSCAQGDRATPR</sequence>
<dbReference type="GO" id="GO:0005506">
    <property type="term" value="F:iron ion binding"/>
    <property type="evidence" value="ECO:0007669"/>
    <property type="project" value="TreeGrafter"/>
</dbReference>
<dbReference type="GO" id="GO:1902670">
    <property type="term" value="F:carbon dioxide binding"/>
    <property type="evidence" value="ECO:0007669"/>
    <property type="project" value="TreeGrafter"/>
</dbReference>
<evidence type="ECO:0000313" key="2">
    <source>
        <dbReference type="EMBL" id="AMO37879.1"/>
    </source>
</evidence>
<dbReference type="Proteomes" id="UP000036902">
    <property type="component" value="Chromosome"/>
</dbReference>
<dbReference type="RefSeq" id="WP_048706879.1">
    <property type="nucleotide sequence ID" value="NZ_CP014646.1"/>
</dbReference>